<sequence length="335" mass="38686">MLEKNYRRAILILDATQLEVLVRNWVEKQLGVYVDVKRYGSKGDRGRDVVGFYTNKRHEGEWDNYQCKQYGQPLQHGSGIVEVGKVLYFAFEGRFTAPKNYFFVAPKGVNSTLDEMIDNPSKFKSELIGKWGKYCEKKISTTPIPLSPELKNFIEQYDFSNIKVIDIDVIVNDSKFRSALVEEFGGELQPPPKYIVPVDIKESESIYISKILDAYGDYDDEVYASVEDIQSNVDLSEDFTEQRERFYSAEVFKCFYRDSTTDEVLDTFEDEVYKGVSSTHRKRFIDGFERMCSVLEQAASLQPSGKLSIHAKIDVKQGYCHHFANEGKIRSWMKK</sequence>
<dbReference type="InterPro" id="IPR046914">
    <property type="entry name" value="ABC-3C_CTD6"/>
</dbReference>
<organism evidence="2 3">
    <name type="scientific">Vibrio lentus</name>
    <dbReference type="NCBI Taxonomy" id="136468"/>
    <lineage>
        <taxon>Bacteria</taxon>
        <taxon>Pseudomonadati</taxon>
        <taxon>Pseudomonadota</taxon>
        <taxon>Gammaproteobacteria</taxon>
        <taxon>Vibrionales</taxon>
        <taxon>Vibrionaceae</taxon>
        <taxon>Vibrio</taxon>
    </lineage>
</organism>
<dbReference type="Pfam" id="PF20282">
    <property type="entry name" value="CTD6"/>
    <property type="match status" value="1"/>
</dbReference>
<protein>
    <recommendedName>
        <fullName evidence="1">ABC-three component systems C-terminal domain-containing protein</fullName>
    </recommendedName>
</protein>
<evidence type="ECO:0000313" key="2">
    <source>
        <dbReference type="EMBL" id="PMM61261.1"/>
    </source>
</evidence>
<comment type="caution">
    <text evidence="2">The sequence shown here is derived from an EMBL/GenBank/DDBJ whole genome shotgun (WGS) entry which is preliminary data.</text>
</comment>
<evidence type="ECO:0000313" key="3">
    <source>
        <dbReference type="Proteomes" id="UP000235554"/>
    </source>
</evidence>
<dbReference type="EMBL" id="MCZJ01000008">
    <property type="protein sequence ID" value="PMM61261.1"/>
    <property type="molecule type" value="Genomic_DNA"/>
</dbReference>
<reference evidence="3" key="1">
    <citation type="submission" date="2016-07" db="EMBL/GenBank/DDBJ databases">
        <title>Nontailed viruses are major unrecognized killers of bacteria in the ocean.</title>
        <authorList>
            <person name="Kauffman K."/>
            <person name="Hussain F."/>
            <person name="Yang J."/>
            <person name="Arevalo P."/>
            <person name="Brown J."/>
            <person name="Cutler M."/>
            <person name="Kelly L."/>
            <person name="Polz M.F."/>
        </authorList>
    </citation>
    <scope>NUCLEOTIDE SEQUENCE [LARGE SCALE GENOMIC DNA]</scope>
    <source>
        <strain evidence="3">10N.261.48.A1</strain>
    </source>
</reference>
<gene>
    <name evidence="2" type="ORF">BCT50_20775</name>
</gene>
<dbReference type="AlphaFoldDB" id="A0A855ITQ4"/>
<proteinExistence type="predicted"/>
<dbReference type="Proteomes" id="UP000235554">
    <property type="component" value="Unassembled WGS sequence"/>
</dbReference>
<feature type="domain" description="ABC-three component systems C-terminal" evidence="1">
    <location>
        <begin position="204"/>
        <end position="332"/>
    </location>
</feature>
<dbReference type="RefSeq" id="WP_102350573.1">
    <property type="nucleotide sequence ID" value="NZ_MCZJ01000008.1"/>
</dbReference>
<name>A0A855ITQ4_9VIBR</name>
<accession>A0A855ITQ4</accession>
<evidence type="ECO:0000259" key="1">
    <source>
        <dbReference type="Pfam" id="PF20282"/>
    </source>
</evidence>